<accession>A0A0P6YLW4</accession>
<protein>
    <submittedName>
        <fullName evidence="1">Uncharacterized protein</fullName>
    </submittedName>
</protein>
<gene>
    <name evidence="1" type="ORF">SE18_04410</name>
</gene>
<organism evidence="1 2">
    <name type="scientific">Herpetosiphon geysericola</name>
    <dbReference type="NCBI Taxonomy" id="70996"/>
    <lineage>
        <taxon>Bacteria</taxon>
        <taxon>Bacillati</taxon>
        <taxon>Chloroflexota</taxon>
        <taxon>Chloroflexia</taxon>
        <taxon>Herpetosiphonales</taxon>
        <taxon>Herpetosiphonaceae</taxon>
        <taxon>Herpetosiphon</taxon>
    </lineage>
</organism>
<name>A0A0P6YLW4_9CHLR</name>
<keyword evidence="2" id="KW-1185">Reference proteome</keyword>
<sequence>MIYQICLRGQLDQTWSEWFAGLEIVALANGDTLLVGVIPDQAALYGLIKKVRDLGMPLISLMPLHSTTSPFNSNPNEH</sequence>
<dbReference type="AlphaFoldDB" id="A0A0P6YLW4"/>
<proteinExistence type="predicted"/>
<evidence type="ECO:0000313" key="1">
    <source>
        <dbReference type="EMBL" id="KPL91087.1"/>
    </source>
</evidence>
<dbReference type="Proteomes" id="UP000050277">
    <property type="component" value="Unassembled WGS sequence"/>
</dbReference>
<reference evidence="1 2" key="1">
    <citation type="submission" date="2015-07" db="EMBL/GenBank/DDBJ databases">
        <title>Whole genome sequence of Herpetosiphon geysericola DSM 7119.</title>
        <authorList>
            <person name="Hemp J."/>
            <person name="Ward L.M."/>
            <person name="Pace L.A."/>
            <person name="Fischer W.W."/>
        </authorList>
    </citation>
    <scope>NUCLEOTIDE SEQUENCE [LARGE SCALE GENOMIC DNA]</scope>
    <source>
        <strain evidence="1 2">DSM 7119</strain>
    </source>
</reference>
<dbReference type="OrthoDB" id="4828421at2"/>
<dbReference type="EMBL" id="LGKP01000008">
    <property type="protein sequence ID" value="KPL91087.1"/>
    <property type="molecule type" value="Genomic_DNA"/>
</dbReference>
<comment type="caution">
    <text evidence="1">The sequence shown here is derived from an EMBL/GenBank/DDBJ whole genome shotgun (WGS) entry which is preliminary data.</text>
</comment>
<dbReference type="STRING" id="70996.SE18_04410"/>
<evidence type="ECO:0000313" key="2">
    <source>
        <dbReference type="Proteomes" id="UP000050277"/>
    </source>
</evidence>